<evidence type="ECO:0000313" key="3">
    <source>
        <dbReference type="Proteomes" id="UP000078386"/>
    </source>
</evidence>
<keyword evidence="3" id="KW-1185">Reference proteome</keyword>
<proteinExistence type="predicted"/>
<dbReference type="Pfam" id="PF20215">
    <property type="entry name" value="DUF6575"/>
    <property type="match status" value="1"/>
</dbReference>
<protein>
    <recommendedName>
        <fullName evidence="1">DUF6575 domain-containing protein</fullName>
    </recommendedName>
</protein>
<reference evidence="2 3" key="1">
    <citation type="submission" date="2016-04" db="EMBL/GenBank/DDBJ databases">
        <title>ATOL: Assembling a taxonomically balanced genome-scale reconstruction of the evolutionary history of the Enterobacteriaceae.</title>
        <authorList>
            <person name="Plunkett G.III."/>
            <person name="Neeno-Eckwall E.C."/>
            <person name="Glasner J.D."/>
            <person name="Perna N.T."/>
        </authorList>
    </citation>
    <scope>NUCLEOTIDE SEQUENCE [LARGE SCALE GENOMIC DNA]</scope>
    <source>
        <strain evidence="2 3">ATCC 51603</strain>
    </source>
</reference>
<comment type="caution">
    <text evidence="2">The sequence shown here is derived from an EMBL/GenBank/DDBJ whole genome shotgun (WGS) entry which is preliminary data.</text>
</comment>
<dbReference type="EMBL" id="LXEU01000051">
    <property type="protein sequence ID" value="OAT52141.1"/>
    <property type="molecule type" value="Genomic_DNA"/>
</dbReference>
<organism evidence="2 3">
    <name type="scientific">Kluyvera georgiana ATCC 51603</name>
    <dbReference type="NCBI Taxonomy" id="1354264"/>
    <lineage>
        <taxon>Bacteria</taxon>
        <taxon>Pseudomonadati</taxon>
        <taxon>Pseudomonadota</taxon>
        <taxon>Gammaproteobacteria</taxon>
        <taxon>Enterobacterales</taxon>
        <taxon>Enterobacteriaceae</taxon>
        <taxon>Kluyvera</taxon>
    </lineage>
</organism>
<evidence type="ECO:0000259" key="1">
    <source>
        <dbReference type="Pfam" id="PF20215"/>
    </source>
</evidence>
<evidence type="ECO:0000313" key="2">
    <source>
        <dbReference type="EMBL" id="OAT52141.1"/>
    </source>
</evidence>
<dbReference type="RefSeq" id="WP_064546087.1">
    <property type="nucleotide sequence ID" value="NZ_LXEU01000051.1"/>
</dbReference>
<dbReference type="Proteomes" id="UP000078386">
    <property type="component" value="Unassembled WGS sequence"/>
</dbReference>
<sequence>MSNVFLPNTMMGTLCYKRVYEFFEEPRFFSVENEVSTLFIVYWIGEDDECDSWYIIPISPGRLELIERKRICIRDALINQEQSFFYEAHIPYDRTSNVTWLNKNLAEIFELPLPASELYISSVVPVMPSGRLGEAITYSTHEIHLEKSSRKNAKNLVLSHVSNVCDRFSDLYDRMLEMAKCKDKLRPVDARPGSFIISFKAEELHSFEEIFRELSRLIELRADIIPFIFEKGIDVQALTDLLQSIVETGTNMELNSNQTGELVLVVTKAGAEFYLKNLSRLSTLLVGGHQIPQADVLETVYKLVEIVWSGEPLTPVNTGLQDRHIYYYKHAAKVLGLLDSFGNVTTSGQQLVQSDEATRHKIAARKFEVSHVGWAWINWANVEHLSQVDPDSALDFLLEQCHSLSRDTIERRATTIKHWCRELKNHYTPL</sequence>
<dbReference type="AlphaFoldDB" id="A0A1B7JW64"/>
<dbReference type="InterPro" id="IPR046482">
    <property type="entry name" value="DUF6575"/>
</dbReference>
<feature type="domain" description="DUF6575" evidence="1">
    <location>
        <begin position="3"/>
        <end position="221"/>
    </location>
</feature>
<accession>A0A1B7JW64</accession>
<gene>
    <name evidence="2" type="ORF">M989_02678</name>
</gene>
<name>A0A1B7JW64_9ENTR</name>
<dbReference type="PATRIC" id="fig|1354264.4.peg.2789"/>